<dbReference type="OrthoDB" id="7299541at2"/>
<dbReference type="SUPFAM" id="SSF53448">
    <property type="entry name" value="Nucleotide-diphospho-sugar transferases"/>
    <property type="match status" value="1"/>
</dbReference>
<dbReference type="RefSeq" id="WP_126611955.1">
    <property type="nucleotide sequence ID" value="NZ_JBHUCY010000010.1"/>
</dbReference>
<comment type="caution">
    <text evidence="2">The sequence shown here is derived from an EMBL/GenBank/DDBJ whole genome shotgun (WGS) entry which is preliminary data.</text>
</comment>
<gene>
    <name evidence="2" type="ORF">EJ903_02875</name>
</gene>
<dbReference type="InterPro" id="IPR029044">
    <property type="entry name" value="Nucleotide-diphossugar_trans"/>
</dbReference>
<proteinExistence type="predicted"/>
<organism evidence="2 3">
    <name type="scientific">Azospirillum griseum</name>
    <dbReference type="NCBI Taxonomy" id="2496639"/>
    <lineage>
        <taxon>Bacteria</taxon>
        <taxon>Pseudomonadati</taxon>
        <taxon>Pseudomonadota</taxon>
        <taxon>Alphaproteobacteria</taxon>
        <taxon>Rhodospirillales</taxon>
        <taxon>Azospirillaceae</taxon>
        <taxon>Azospirillum</taxon>
    </lineage>
</organism>
<dbReference type="EMBL" id="RXMA01000002">
    <property type="protein sequence ID" value="RTR23494.1"/>
    <property type="molecule type" value="Genomic_DNA"/>
</dbReference>
<evidence type="ECO:0000256" key="1">
    <source>
        <dbReference type="SAM" id="MobiDB-lite"/>
    </source>
</evidence>
<feature type="region of interest" description="Disordered" evidence="1">
    <location>
        <begin position="277"/>
        <end position="310"/>
    </location>
</feature>
<name>A0A431VLG9_9PROT</name>
<keyword evidence="3" id="KW-1185">Reference proteome</keyword>
<dbReference type="AlphaFoldDB" id="A0A431VLG9"/>
<accession>A0A431VLG9</accession>
<dbReference type="Gene3D" id="3.90.550.10">
    <property type="entry name" value="Spore Coat Polysaccharide Biosynthesis Protein SpsA, Chain A"/>
    <property type="match status" value="1"/>
</dbReference>
<evidence type="ECO:0008006" key="4">
    <source>
        <dbReference type="Google" id="ProtNLM"/>
    </source>
</evidence>
<evidence type="ECO:0000313" key="3">
    <source>
        <dbReference type="Proteomes" id="UP000277007"/>
    </source>
</evidence>
<evidence type="ECO:0000313" key="2">
    <source>
        <dbReference type="EMBL" id="RTR23494.1"/>
    </source>
</evidence>
<sequence length="310" mass="35167">MLSKNGSRTKKIKIIRFRTIHFRSKFFDGGSEMAKFSIILPTLRRELLAQTIHCIRESSGSHKIEMVVVSPFETDGDDIVNVLEFEQKGNCTAHASGYNRATGDIIVAMTDDHLPMPGWLDGVENIINEKESLDFPFLGGIHRPYCPYFGTVYGLYYAYFPVMSRRSVEAVGGWFSTDYRAHFGDSDLALRVWAAGGRCELMPGHRLLQNPAEDPETESTHKSTSLVNDFKTFTGKYHKAFGDRFPSPTMDLQAAFHSINFDYHLSELDDWSFMARVPPSQHNGRPHDWCEQPQPQRQRHSVPDMALADG</sequence>
<reference evidence="2 3" key="1">
    <citation type="submission" date="2018-12" db="EMBL/GenBank/DDBJ databases">
        <authorList>
            <person name="Yang Y."/>
        </authorList>
    </citation>
    <scope>NUCLEOTIDE SEQUENCE [LARGE SCALE GENOMIC DNA]</scope>
    <source>
        <strain evidence="2 3">L-25-5w-1</strain>
    </source>
</reference>
<dbReference type="Proteomes" id="UP000277007">
    <property type="component" value="Unassembled WGS sequence"/>
</dbReference>
<protein>
    <recommendedName>
        <fullName evidence="4">Glycosyltransferase 2-like domain-containing protein</fullName>
    </recommendedName>
</protein>